<evidence type="ECO:0000256" key="3">
    <source>
        <dbReference type="ARBA" id="ARBA00022692"/>
    </source>
</evidence>
<protein>
    <submittedName>
        <fullName evidence="7">Uncharacterized protein</fullName>
    </submittedName>
</protein>
<keyword evidence="3 6" id="KW-0812">Transmembrane</keyword>
<feature type="transmembrane region" description="Helical" evidence="6">
    <location>
        <begin position="320"/>
        <end position="347"/>
    </location>
</feature>
<dbReference type="SUPFAM" id="SSF103473">
    <property type="entry name" value="MFS general substrate transporter"/>
    <property type="match status" value="1"/>
</dbReference>
<evidence type="ECO:0000256" key="1">
    <source>
        <dbReference type="ARBA" id="ARBA00004141"/>
    </source>
</evidence>
<dbReference type="GO" id="GO:0022857">
    <property type="term" value="F:transmembrane transporter activity"/>
    <property type="evidence" value="ECO:0007669"/>
    <property type="project" value="TreeGrafter"/>
</dbReference>
<organism evidence="7 8">
    <name type="scientific">Lagenidium giganteum</name>
    <dbReference type="NCBI Taxonomy" id="4803"/>
    <lineage>
        <taxon>Eukaryota</taxon>
        <taxon>Sar</taxon>
        <taxon>Stramenopiles</taxon>
        <taxon>Oomycota</taxon>
        <taxon>Peronosporomycetes</taxon>
        <taxon>Pythiales</taxon>
        <taxon>Pythiaceae</taxon>
    </lineage>
</organism>
<evidence type="ECO:0000256" key="4">
    <source>
        <dbReference type="ARBA" id="ARBA00022989"/>
    </source>
</evidence>
<gene>
    <name evidence="7" type="ORF">N0F65_008524</name>
</gene>
<accession>A0AAV2Z0N2</accession>
<feature type="transmembrane region" description="Helical" evidence="6">
    <location>
        <begin position="114"/>
        <end position="136"/>
    </location>
</feature>
<feature type="transmembrane region" description="Helical" evidence="6">
    <location>
        <begin position="20"/>
        <end position="36"/>
    </location>
</feature>
<dbReference type="PANTHER" id="PTHR23506:SF26">
    <property type="entry name" value="MFS-TYPE TRANSPORTER SLC18B1"/>
    <property type="match status" value="1"/>
</dbReference>
<keyword evidence="2" id="KW-0813">Transport</keyword>
<name>A0AAV2Z0N2_9STRA</name>
<comment type="caution">
    <text evidence="7">The sequence shown here is derived from an EMBL/GenBank/DDBJ whole genome shotgun (WGS) entry which is preliminary data.</text>
</comment>
<sequence>MTYDAMMQLSLPRNPLRQEMFRSFLIWFTTSCILFATNQLTTLPVGFFPSYAQEHLGMTSLDLSFFFSVYPLCIMISSPLAASTVICLGLMLSGSTTIAFAYSSTSGSVFVLRILQGIGAGAAVLVIQEFVVAAAFISAPPLGSALYEYGGFEMPFLAAGVAQLLLVMIVPFLFIEYALPDGLYSRGPIPSAIFPAPTVDNGVTFKDVLTPTCLLGAQHVAIGFGFALSAFVYFLGGILYVWLSRKCGCKHVIICGLLQLAVGFFFLGPPPFLNSYFNDYVRLWSTQWLSLVCIGCGAALSIAPGLPLTLMSVSTQGTHAFNLVIGLFSSAIYCGQALGPFLALLLMHVLPSTPTSSCFAESAPSSPSLDSNVINACDSSLPWAFTVYSFVLLALLVFVIFNLSTGDDIIAFLKKRKRVSLSRQTSEYGQFIFLDDNEDEVS</sequence>
<feature type="transmembrane region" description="Helical" evidence="6">
    <location>
        <begin position="156"/>
        <end position="175"/>
    </location>
</feature>
<dbReference type="InterPro" id="IPR036259">
    <property type="entry name" value="MFS_trans_sf"/>
</dbReference>
<dbReference type="Proteomes" id="UP001146120">
    <property type="component" value="Unassembled WGS sequence"/>
</dbReference>
<dbReference type="Gene3D" id="1.20.1250.20">
    <property type="entry name" value="MFS general substrate transporter like domains"/>
    <property type="match status" value="2"/>
</dbReference>
<feature type="transmembrane region" description="Helical" evidence="6">
    <location>
        <begin position="288"/>
        <end position="308"/>
    </location>
</feature>
<feature type="transmembrane region" description="Helical" evidence="6">
    <location>
        <begin position="388"/>
        <end position="413"/>
    </location>
</feature>
<reference evidence="7" key="1">
    <citation type="submission" date="2022-11" db="EMBL/GenBank/DDBJ databases">
        <authorList>
            <person name="Morgan W.R."/>
            <person name="Tartar A."/>
        </authorList>
    </citation>
    <scope>NUCLEOTIDE SEQUENCE</scope>
    <source>
        <strain evidence="7">ARSEF 373</strain>
    </source>
</reference>
<evidence type="ECO:0000256" key="5">
    <source>
        <dbReference type="ARBA" id="ARBA00023136"/>
    </source>
</evidence>
<proteinExistence type="predicted"/>
<comment type="subcellular location">
    <subcellularLocation>
        <location evidence="1">Membrane</location>
        <topology evidence="1">Multi-pass membrane protein</topology>
    </subcellularLocation>
</comment>
<keyword evidence="5 6" id="KW-0472">Membrane</keyword>
<dbReference type="PANTHER" id="PTHR23506">
    <property type="entry name" value="GH10249P"/>
    <property type="match status" value="1"/>
</dbReference>
<evidence type="ECO:0000256" key="6">
    <source>
        <dbReference type="SAM" id="Phobius"/>
    </source>
</evidence>
<feature type="transmembrane region" description="Helical" evidence="6">
    <location>
        <begin position="220"/>
        <end position="243"/>
    </location>
</feature>
<feature type="transmembrane region" description="Helical" evidence="6">
    <location>
        <begin position="250"/>
        <end position="268"/>
    </location>
</feature>
<dbReference type="GO" id="GO:0016020">
    <property type="term" value="C:membrane"/>
    <property type="evidence" value="ECO:0007669"/>
    <property type="project" value="UniProtKB-SubCell"/>
</dbReference>
<keyword evidence="8" id="KW-1185">Reference proteome</keyword>
<reference evidence="7" key="2">
    <citation type="journal article" date="2023" name="Microbiol Resour">
        <title>Decontamination and Annotation of the Draft Genome Sequence of the Oomycete Lagenidium giganteum ARSEF 373.</title>
        <authorList>
            <person name="Morgan W.R."/>
            <person name="Tartar A."/>
        </authorList>
    </citation>
    <scope>NUCLEOTIDE SEQUENCE</scope>
    <source>
        <strain evidence="7">ARSEF 373</strain>
    </source>
</reference>
<dbReference type="InterPro" id="IPR050930">
    <property type="entry name" value="MFS_Vesicular_Transporter"/>
</dbReference>
<evidence type="ECO:0000256" key="2">
    <source>
        <dbReference type="ARBA" id="ARBA00022448"/>
    </source>
</evidence>
<keyword evidence="4 6" id="KW-1133">Transmembrane helix</keyword>
<dbReference type="AlphaFoldDB" id="A0AAV2Z0N2"/>
<evidence type="ECO:0000313" key="8">
    <source>
        <dbReference type="Proteomes" id="UP001146120"/>
    </source>
</evidence>
<evidence type="ECO:0000313" key="7">
    <source>
        <dbReference type="EMBL" id="DBA00881.1"/>
    </source>
</evidence>
<dbReference type="EMBL" id="DAKRPA010000057">
    <property type="protein sequence ID" value="DBA00881.1"/>
    <property type="molecule type" value="Genomic_DNA"/>
</dbReference>